<comment type="caution">
    <text evidence="2">The sequence shown here is derived from an EMBL/GenBank/DDBJ whole genome shotgun (WGS) entry which is preliminary data.</text>
</comment>
<dbReference type="RefSeq" id="WP_087935800.1">
    <property type="nucleotide sequence ID" value="NZ_JAUDCK010000044.1"/>
</dbReference>
<name>A0ABT7UKH6_9FIRM</name>
<keyword evidence="3" id="KW-1185">Reference proteome</keyword>
<feature type="transmembrane region" description="Helical" evidence="1">
    <location>
        <begin position="5"/>
        <end position="25"/>
    </location>
</feature>
<keyword evidence="1" id="KW-0812">Transmembrane</keyword>
<organism evidence="2 3">
    <name type="scientific">Massilimicrobiota timonensis</name>
    <dbReference type="NCBI Taxonomy" id="1776392"/>
    <lineage>
        <taxon>Bacteria</taxon>
        <taxon>Bacillati</taxon>
        <taxon>Bacillota</taxon>
        <taxon>Erysipelotrichia</taxon>
        <taxon>Erysipelotrichales</taxon>
        <taxon>Erysipelotrichaceae</taxon>
        <taxon>Massilimicrobiota</taxon>
    </lineage>
</organism>
<gene>
    <name evidence="2" type="ORF">QUV98_09945</name>
</gene>
<evidence type="ECO:0000256" key="1">
    <source>
        <dbReference type="SAM" id="Phobius"/>
    </source>
</evidence>
<dbReference type="EMBL" id="JAUDCK010000044">
    <property type="protein sequence ID" value="MDM8196636.1"/>
    <property type="molecule type" value="Genomic_DNA"/>
</dbReference>
<evidence type="ECO:0000313" key="2">
    <source>
        <dbReference type="EMBL" id="MDM8196636.1"/>
    </source>
</evidence>
<accession>A0ABT7UKH6</accession>
<proteinExistence type="predicted"/>
<sequence>MKKRIIIVLGFMSLLIIGFLFSQLWRYNDYNPYFVENYDGFDFIYNKENDPVGVSLQDDTEYIYFLKERDSKAYINDYNKKQHEYNWKYEGYECEVELMSSTSLWIYGKKSIYVFIKTDDFWIRRYVDCSNIQNSSDFENIKNIQDIVNPYITKMINIYEKYHQQIIQTYQNGSEELMRSKDELV</sequence>
<dbReference type="Proteomes" id="UP001529275">
    <property type="component" value="Unassembled WGS sequence"/>
</dbReference>
<keyword evidence="1" id="KW-0472">Membrane</keyword>
<keyword evidence="1" id="KW-1133">Transmembrane helix</keyword>
<evidence type="ECO:0000313" key="3">
    <source>
        <dbReference type="Proteomes" id="UP001529275"/>
    </source>
</evidence>
<reference evidence="3" key="1">
    <citation type="submission" date="2023-06" db="EMBL/GenBank/DDBJ databases">
        <title>Identification and characterization of horizontal gene transfer across gut microbiota members of farm animals based on homology search.</title>
        <authorList>
            <person name="Zeman M."/>
            <person name="Kubasova T."/>
            <person name="Jahodarova E."/>
            <person name="Nykrynova M."/>
            <person name="Rychlik I."/>
        </authorList>
    </citation>
    <scope>NUCLEOTIDE SEQUENCE [LARGE SCALE GENOMIC DNA]</scope>
    <source>
        <strain evidence="3">ET341</strain>
    </source>
</reference>
<protein>
    <recommendedName>
        <fullName evidence="4">DUF4825 domain-containing protein</fullName>
    </recommendedName>
</protein>
<evidence type="ECO:0008006" key="4">
    <source>
        <dbReference type="Google" id="ProtNLM"/>
    </source>
</evidence>